<comment type="subcellular location">
    <subcellularLocation>
        <location evidence="1">Membrane</location>
        <topology evidence="1">Multi-pass membrane protein</topology>
    </subcellularLocation>
</comment>
<gene>
    <name evidence="9" type="ORF">N7468_007289</name>
</gene>
<dbReference type="InterPro" id="IPR004841">
    <property type="entry name" value="AA-permease/SLC12A_dom"/>
</dbReference>
<proteinExistence type="predicted"/>
<feature type="transmembrane region" description="Helical" evidence="7">
    <location>
        <begin position="317"/>
        <end position="345"/>
    </location>
</feature>
<dbReference type="EMBL" id="JAPQKS010000005">
    <property type="protein sequence ID" value="KAJ5226064.1"/>
    <property type="molecule type" value="Genomic_DNA"/>
</dbReference>
<feature type="transmembrane region" description="Helical" evidence="7">
    <location>
        <begin position="449"/>
        <end position="468"/>
    </location>
</feature>
<accession>A0A9W9NTX6</accession>
<dbReference type="GO" id="GO:0016020">
    <property type="term" value="C:membrane"/>
    <property type="evidence" value="ECO:0007669"/>
    <property type="project" value="UniProtKB-SubCell"/>
</dbReference>
<dbReference type="GO" id="GO:0015171">
    <property type="term" value="F:amino acid transmembrane transporter activity"/>
    <property type="evidence" value="ECO:0007669"/>
    <property type="project" value="TreeGrafter"/>
</dbReference>
<feature type="transmembrane region" description="Helical" evidence="7">
    <location>
        <begin position="104"/>
        <end position="127"/>
    </location>
</feature>
<keyword evidence="5 7" id="KW-1133">Transmembrane helix</keyword>
<protein>
    <submittedName>
        <fullName evidence="9">Amino acid permease</fullName>
    </submittedName>
</protein>
<evidence type="ECO:0000256" key="1">
    <source>
        <dbReference type="ARBA" id="ARBA00004141"/>
    </source>
</evidence>
<evidence type="ECO:0000256" key="6">
    <source>
        <dbReference type="ARBA" id="ARBA00023136"/>
    </source>
</evidence>
<feature type="transmembrane region" description="Helical" evidence="7">
    <location>
        <begin position="71"/>
        <end position="92"/>
    </location>
</feature>
<evidence type="ECO:0000256" key="3">
    <source>
        <dbReference type="ARBA" id="ARBA00022692"/>
    </source>
</evidence>
<sequence length="563" mass="61250">MGESDAKYSEGQDPVDAEKGMAEGDIVTAHQDDGLHRNLQARHLSMIALGGALGSGLLISTGTALAKGGPAAILIAYCFIGLIVATVLFAMGEVATWRPISSGFPGYGAAYVDPALGFALGYCYWFKYLMNVPSQLVGCALVLQYWVPKEHVNPGVWIAIFLVVIVTINLFGVRFFGELEFWMSAVKVLIVLGIIILCIVLAAGGGPNHDATGFRYWNDPGAFNHLITTGTTGEFYASISVLVTATYAFLGTELICVTFGEAADPRRTIPRAIRLTFFRIAVFYVLAVFLLGMLVPYNSPVLKAANSKSQSASASPFVVAIQIAGVKVLPGIVNACILIFVFSAANSDLYVGSRTIYGLAVEGLAPKFLAKTSKAGVPVNGTLLCALIACIGFLSVDESSSDVFTYLTNLVTIFGMIAWWSLLLVHVFFVRARRAQGVPDSELRFTSPFGIWGSYIGLFVVTILMLIKNFTVFVHSDVVGGDYGDFDYPNFITGYLGIPLFAIFFTGFKIARKTSLRNPYTVDLFTGKQAVDDEEREWIERRAAEEEAQGNKWHWYKLVGWLF</sequence>
<feature type="transmembrane region" description="Helical" evidence="7">
    <location>
        <begin position="156"/>
        <end position="176"/>
    </location>
</feature>
<keyword evidence="6 7" id="KW-0472">Membrane</keyword>
<dbReference type="RefSeq" id="XP_058329475.1">
    <property type="nucleotide sequence ID" value="XM_058476585.1"/>
</dbReference>
<keyword evidence="2" id="KW-0813">Transport</keyword>
<dbReference type="PANTHER" id="PTHR43341:SF9">
    <property type="entry name" value="DICARBOXYLIC AMINO ACID PERMEASE"/>
    <property type="match status" value="1"/>
</dbReference>
<feature type="domain" description="Amino acid permease/ SLC12A" evidence="8">
    <location>
        <begin position="43"/>
        <end position="516"/>
    </location>
</feature>
<dbReference type="Pfam" id="PF00324">
    <property type="entry name" value="AA_permease"/>
    <property type="match status" value="1"/>
</dbReference>
<dbReference type="PIRSF" id="PIRSF006060">
    <property type="entry name" value="AA_transporter"/>
    <property type="match status" value="1"/>
</dbReference>
<evidence type="ECO:0000259" key="8">
    <source>
        <dbReference type="Pfam" id="PF00324"/>
    </source>
</evidence>
<organism evidence="9 10">
    <name type="scientific">Penicillium chermesinum</name>
    <dbReference type="NCBI Taxonomy" id="63820"/>
    <lineage>
        <taxon>Eukaryota</taxon>
        <taxon>Fungi</taxon>
        <taxon>Dikarya</taxon>
        <taxon>Ascomycota</taxon>
        <taxon>Pezizomycotina</taxon>
        <taxon>Eurotiomycetes</taxon>
        <taxon>Eurotiomycetidae</taxon>
        <taxon>Eurotiales</taxon>
        <taxon>Aspergillaceae</taxon>
        <taxon>Penicillium</taxon>
    </lineage>
</organism>
<keyword evidence="4" id="KW-0029">Amino-acid transport</keyword>
<evidence type="ECO:0000256" key="5">
    <source>
        <dbReference type="ARBA" id="ARBA00022989"/>
    </source>
</evidence>
<feature type="transmembrane region" description="Helical" evidence="7">
    <location>
        <begin position="44"/>
        <end position="65"/>
    </location>
</feature>
<dbReference type="AlphaFoldDB" id="A0A9W9NTX6"/>
<dbReference type="Gene3D" id="1.20.1740.10">
    <property type="entry name" value="Amino acid/polyamine transporter I"/>
    <property type="match status" value="1"/>
</dbReference>
<evidence type="ECO:0000313" key="10">
    <source>
        <dbReference type="Proteomes" id="UP001150941"/>
    </source>
</evidence>
<dbReference type="OrthoDB" id="3900342at2759"/>
<reference evidence="9" key="2">
    <citation type="journal article" date="2023" name="IMA Fungus">
        <title>Comparative genomic study of the Penicillium genus elucidates a diverse pangenome and 15 lateral gene transfer events.</title>
        <authorList>
            <person name="Petersen C."/>
            <person name="Sorensen T."/>
            <person name="Nielsen M.R."/>
            <person name="Sondergaard T.E."/>
            <person name="Sorensen J.L."/>
            <person name="Fitzpatrick D.A."/>
            <person name="Frisvad J.C."/>
            <person name="Nielsen K.L."/>
        </authorList>
    </citation>
    <scope>NUCLEOTIDE SEQUENCE</scope>
    <source>
        <strain evidence="9">IBT 19713</strain>
    </source>
</reference>
<evidence type="ECO:0000313" key="9">
    <source>
        <dbReference type="EMBL" id="KAJ5226064.1"/>
    </source>
</evidence>
<dbReference type="FunFam" id="1.20.1740.10:FF:000006">
    <property type="entry name" value="General amino acid permease"/>
    <property type="match status" value="1"/>
</dbReference>
<feature type="transmembrane region" description="Helical" evidence="7">
    <location>
        <begin position="277"/>
        <end position="297"/>
    </location>
</feature>
<name>A0A9W9NTX6_9EURO</name>
<evidence type="ECO:0000256" key="2">
    <source>
        <dbReference type="ARBA" id="ARBA00022448"/>
    </source>
</evidence>
<reference evidence="9" key="1">
    <citation type="submission" date="2022-11" db="EMBL/GenBank/DDBJ databases">
        <authorList>
            <person name="Petersen C."/>
        </authorList>
    </citation>
    <scope>NUCLEOTIDE SEQUENCE</scope>
    <source>
        <strain evidence="9">IBT 19713</strain>
    </source>
</reference>
<keyword evidence="10" id="KW-1185">Reference proteome</keyword>
<evidence type="ECO:0000256" key="7">
    <source>
        <dbReference type="SAM" id="Phobius"/>
    </source>
</evidence>
<dbReference type="Proteomes" id="UP001150941">
    <property type="component" value="Unassembled WGS sequence"/>
</dbReference>
<dbReference type="InterPro" id="IPR050524">
    <property type="entry name" value="APC_YAT"/>
</dbReference>
<feature type="transmembrane region" description="Helical" evidence="7">
    <location>
        <begin position="406"/>
        <end position="429"/>
    </location>
</feature>
<dbReference type="PANTHER" id="PTHR43341">
    <property type="entry name" value="AMINO ACID PERMEASE"/>
    <property type="match status" value="1"/>
</dbReference>
<evidence type="ECO:0000256" key="4">
    <source>
        <dbReference type="ARBA" id="ARBA00022970"/>
    </source>
</evidence>
<keyword evidence="3 7" id="KW-0812">Transmembrane</keyword>
<feature type="transmembrane region" description="Helical" evidence="7">
    <location>
        <begin position="488"/>
        <end position="508"/>
    </location>
</feature>
<comment type="caution">
    <text evidence="9">The sequence shown here is derived from an EMBL/GenBank/DDBJ whole genome shotgun (WGS) entry which is preliminary data.</text>
</comment>
<feature type="transmembrane region" description="Helical" evidence="7">
    <location>
        <begin position="188"/>
        <end position="206"/>
    </location>
</feature>
<feature type="transmembrane region" description="Helical" evidence="7">
    <location>
        <begin position="375"/>
        <end position="394"/>
    </location>
</feature>
<feature type="transmembrane region" description="Helical" evidence="7">
    <location>
        <begin position="235"/>
        <end position="256"/>
    </location>
</feature>
<dbReference type="GeneID" id="83203888"/>